<dbReference type="SMART" id="SM00256">
    <property type="entry name" value="FBOX"/>
    <property type="match status" value="1"/>
</dbReference>
<keyword evidence="3" id="KW-1185">Reference proteome</keyword>
<dbReference type="InterPro" id="IPR056592">
    <property type="entry name" value="Beta-prop_At3g26010-like"/>
</dbReference>
<dbReference type="SUPFAM" id="SSF81383">
    <property type="entry name" value="F-box domain"/>
    <property type="match status" value="1"/>
</dbReference>
<feature type="domain" description="F-box" evidence="1">
    <location>
        <begin position="53"/>
        <end position="99"/>
    </location>
</feature>
<evidence type="ECO:0000259" key="1">
    <source>
        <dbReference type="PROSITE" id="PS50181"/>
    </source>
</evidence>
<sequence>MAPAESRPAPGGGLLVAAPAASAANRRIQPSPSAVYCSVVPVAGGMNFPNEPEPEVPGLPDDPLLEILSRVPFRSLCRFKCVSKSWRDLISNPLRRRKLPQTLEGLFHEIHEEGLDCDGNNGEAGSDNLRRHGYVGFVGLLGRSLPLVDPFFSFLKKLPGSEDIRIMDTCHGLLVLDRGGYSFDSIPSYVVCNPATRQWLAVPDFGWTPWPWPCNGISVHLIFSPAVLSHFGLVQFTNDLFSGVTSVQTYSSKTGAWTNSESAWSLEEKQAPCEGWRYQGCRLQPERKCTVISGMLYLICDSVGEGQVVLDGDHIVAVDVEGKTRKFIPVPFQINKEKCSILTDFVGQSQGLLHYVNHEEPEYYTNYDARAEPSAQDIDDDMDYELFIWVLTDTQKLVLKHTVSFLHLFGEKSCHAGTDYTVVDIHPDRDIIIFSRNNELITYGMDTKEVCSLHTVSDAFGFASYVPYFSDLPELTNKY</sequence>
<proteinExistence type="predicted"/>
<dbReference type="Gene3D" id="1.20.1280.50">
    <property type="match status" value="1"/>
</dbReference>
<dbReference type="EMBL" id="OZ075126">
    <property type="protein sequence ID" value="CAL4943832.1"/>
    <property type="molecule type" value="Genomic_DNA"/>
</dbReference>
<dbReference type="InterPro" id="IPR001810">
    <property type="entry name" value="F-box_dom"/>
</dbReference>
<evidence type="ECO:0000313" key="2">
    <source>
        <dbReference type="EMBL" id="CAL4943832.1"/>
    </source>
</evidence>
<gene>
    <name evidence="2" type="ORF">URODEC1_LOCUS34410</name>
</gene>
<dbReference type="Pfam" id="PF24750">
    <property type="entry name" value="b-prop_At3g26010-like"/>
    <property type="match status" value="1"/>
</dbReference>
<dbReference type="InterPro" id="IPR055290">
    <property type="entry name" value="At3g26010-like"/>
</dbReference>
<dbReference type="AlphaFoldDB" id="A0ABC8YGI7"/>
<protein>
    <recommendedName>
        <fullName evidence="1">F-box domain-containing protein</fullName>
    </recommendedName>
</protein>
<reference evidence="2" key="1">
    <citation type="submission" date="2024-10" db="EMBL/GenBank/DDBJ databases">
        <authorList>
            <person name="Ryan C."/>
        </authorList>
    </citation>
    <scope>NUCLEOTIDE SEQUENCE [LARGE SCALE GENOMIC DNA]</scope>
</reference>
<dbReference type="PROSITE" id="PS50181">
    <property type="entry name" value="FBOX"/>
    <property type="match status" value="1"/>
</dbReference>
<evidence type="ECO:0000313" key="3">
    <source>
        <dbReference type="Proteomes" id="UP001497457"/>
    </source>
</evidence>
<organism evidence="2 3">
    <name type="scientific">Urochloa decumbens</name>
    <dbReference type="NCBI Taxonomy" id="240449"/>
    <lineage>
        <taxon>Eukaryota</taxon>
        <taxon>Viridiplantae</taxon>
        <taxon>Streptophyta</taxon>
        <taxon>Embryophyta</taxon>
        <taxon>Tracheophyta</taxon>
        <taxon>Spermatophyta</taxon>
        <taxon>Magnoliopsida</taxon>
        <taxon>Liliopsida</taxon>
        <taxon>Poales</taxon>
        <taxon>Poaceae</taxon>
        <taxon>PACMAD clade</taxon>
        <taxon>Panicoideae</taxon>
        <taxon>Panicodae</taxon>
        <taxon>Paniceae</taxon>
        <taxon>Melinidinae</taxon>
        <taxon>Urochloa</taxon>
    </lineage>
</organism>
<dbReference type="PANTHER" id="PTHR35546:SF120">
    <property type="entry name" value="F-BOX DOMAIN-CONTAINING PROTEIN"/>
    <property type="match status" value="1"/>
</dbReference>
<dbReference type="InterPro" id="IPR036047">
    <property type="entry name" value="F-box-like_dom_sf"/>
</dbReference>
<dbReference type="Pfam" id="PF00646">
    <property type="entry name" value="F-box"/>
    <property type="match status" value="1"/>
</dbReference>
<name>A0ABC8YGI7_9POAL</name>
<dbReference type="Proteomes" id="UP001497457">
    <property type="component" value="Chromosome 16b"/>
</dbReference>
<accession>A0ABC8YGI7</accession>
<dbReference type="PANTHER" id="PTHR35546">
    <property type="entry name" value="F-BOX PROTEIN INTERACTION DOMAIN PROTEIN-RELATED"/>
    <property type="match status" value="1"/>
</dbReference>
<dbReference type="CDD" id="cd22157">
    <property type="entry name" value="F-box_AtFBW1-like"/>
    <property type="match status" value="1"/>
</dbReference>